<dbReference type="Proteomes" id="UP000597444">
    <property type="component" value="Unassembled WGS sequence"/>
</dbReference>
<dbReference type="SUPFAM" id="SSF52540">
    <property type="entry name" value="P-loop containing nucleoside triphosphate hydrolases"/>
    <property type="match status" value="1"/>
</dbReference>
<protein>
    <recommendedName>
        <fullName evidence="1">HTH luxR-type domain-containing protein</fullName>
    </recommendedName>
</protein>
<sequence>MTPLLGREQEHATLSALLRRPDLRLLTLTGPGGVGKTRLLTALAHDLTAGFADVICLVPLAALRDPAFVLPTLAQALGLRDGSVRSILEEFQKVFGGQSLLLLLDNFEHVLSAAPRLADLLVACPRLTILVTSRAPLRLYGEHEFAVSPLPLPDLKRRQTREALSQYAALTLFVARAQAIKPDFQMTEANARPIAEICVRLDGLPLAIELAAARIRLLSPQALLARLSRRLEILTGGPCDLPARQQTLRDTLAWSYHLLPSQGQQLFRWLAVCTGGCTLQAAEVLAQAAGLAPNTILDEIGLLVENHLLCQVEQPDGEPRLIMLETVREYGLECLQTGGERAAAQQAHARYYLSLTQQAEPHLEGSEQVIWLNRLDREQENLRAVLDYATTGGEEEIEHALRLGTSLAWFWYIRGHVSDGHRWLDWVQTEHRGNPTVRVRALNQAARLAIWRDEYELAQELSSESLALYQQMGDIRGMALSLFLLGDAAQDRSNYSRARTLYEQALALYQQVGDQIGSSYALAAQAYGAASQGHFARARTLAEEALVLFRTQGDKQGMLYALVRLIRCLYFSQVDPPRAQSLARECLALSREVGYKQGIAAALSYSGLLALQGGDEITARSHLEEALQLRKELASPWGIARGTYYLAGLSLAQRDYATARRLYETCLAMVQEIGDKEFLSSCLEELAAAVIAQANEEDSVQKSLWAGHLWGAAEHLREAISAPLPPVHRHAYEQAVALAQSCAGEHALRTAWAKGRSMTSEQALTAWPSAMALMPTPDSVRSSVTMPACHAVTAAAGLTAREMEVLLLLTEGLTNPQIARQLVVSLPTVNTHVASIFNKLGVKSRSAATRHAIERHLV</sequence>
<reference evidence="2" key="1">
    <citation type="submission" date="2020-10" db="EMBL/GenBank/DDBJ databases">
        <title>Taxonomic study of unclassified bacteria belonging to the class Ktedonobacteria.</title>
        <authorList>
            <person name="Yabe S."/>
            <person name="Wang C.M."/>
            <person name="Zheng Y."/>
            <person name="Sakai Y."/>
            <person name="Cavaletti L."/>
            <person name="Monciardini P."/>
            <person name="Donadio S."/>
        </authorList>
    </citation>
    <scope>NUCLEOTIDE SEQUENCE</scope>
    <source>
        <strain evidence="2">ID150040</strain>
    </source>
</reference>
<dbReference type="PANTHER" id="PTHR47691">
    <property type="entry name" value="REGULATOR-RELATED"/>
    <property type="match status" value="1"/>
</dbReference>
<dbReference type="EMBL" id="BNJK01000001">
    <property type="protein sequence ID" value="GHO90306.1"/>
    <property type="molecule type" value="Genomic_DNA"/>
</dbReference>
<keyword evidence="3" id="KW-1185">Reference proteome</keyword>
<feature type="domain" description="HTH luxR-type" evidence="1">
    <location>
        <begin position="791"/>
        <end position="856"/>
    </location>
</feature>
<dbReference type="PROSITE" id="PS50043">
    <property type="entry name" value="HTH_LUXR_2"/>
    <property type="match status" value="1"/>
</dbReference>
<gene>
    <name evidence="2" type="ORF">KSF_003540</name>
</gene>
<dbReference type="InterPro" id="IPR011990">
    <property type="entry name" value="TPR-like_helical_dom_sf"/>
</dbReference>
<evidence type="ECO:0000259" key="1">
    <source>
        <dbReference type="PROSITE" id="PS50043"/>
    </source>
</evidence>
<dbReference type="InterPro" id="IPR019734">
    <property type="entry name" value="TPR_rpt"/>
</dbReference>
<dbReference type="Gene3D" id="1.25.40.10">
    <property type="entry name" value="Tetratricopeptide repeat domain"/>
    <property type="match status" value="1"/>
</dbReference>
<dbReference type="GO" id="GO:0006355">
    <property type="term" value="P:regulation of DNA-templated transcription"/>
    <property type="evidence" value="ECO:0007669"/>
    <property type="project" value="InterPro"/>
</dbReference>
<dbReference type="PRINTS" id="PR00364">
    <property type="entry name" value="DISEASERSIST"/>
</dbReference>
<comment type="caution">
    <text evidence="2">The sequence shown here is derived from an EMBL/GenBank/DDBJ whole genome shotgun (WGS) entry which is preliminary data.</text>
</comment>
<dbReference type="InterPro" id="IPR016032">
    <property type="entry name" value="Sig_transdc_resp-reg_C-effctor"/>
</dbReference>
<dbReference type="GO" id="GO:0016887">
    <property type="term" value="F:ATP hydrolysis activity"/>
    <property type="evidence" value="ECO:0007669"/>
    <property type="project" value="InterPro"/>
</dbReference>
<dbReference type="InterPro" id="IPR000792">
    <property type="entry name" value="Tscrpt_reg_LuxR_C"/>
</dbReference>
<dbReference type="SMART" id="SM00028">
    <property type="entry name" value="TPR"/>
    <property type="match status" value="5"/>
</dbReference>
<dbReference type="Pfam" id="PF13401">
    <property type="entry name" value="AAA_22"/>
    <property type="match status" value="1"/>
</dbReference>
<evidence type="ECO:0000313" key="3">
    <source>
        <dbReference type="Proteomes" id="UP000597444"/>
    </source>
</evidence>
<accession>A0A8J3IIK1</accession>
<dbReference type="PROSITE" id="PS00622">
    <property type="entry name" value="HTH_LUXR_1"/>
    <property type="match status" value="1"/>
</dbReference>
<evidence type="ECO:0000313" key="2">
    <source>
        <dbReference type="EMBL" id="GHO90306.1"/>
    </source>
</evidence>
<dbReference type="SMART" id="SM00421">
    <property type="entry name" value="HTH_LUXR"/>
    <property type="match status" value="1"/>
</dbReference>
<dbReference type="CDD" id="cd06170">
    <property type="entry name" value="LuxR_C_like"/>
    <property type="match status" value="1"/>
</dbReference>
<dbReference type="InterPro" id="IPR027417">
    <property type="entry name" value="P-loop_NTPase"/>
</dbReference>
<dbReference type="Pfam" id="PF13374">
    <property type="entry name" value="TPR_10"/>
    <property type="match status" value="1"/>
</dbReference>
<proteinExistence type="predicted"/>
<dbReference type="Gene3D" id="3.40.50.300">
    <property type="entry name" value="P-loop containing nucleotide triphosphate hydrolases"/>
    <property type="match status" value="1"/>
</dbReference>
<dbReference type="SUPFAM" id="SSF46894">
    <property type="entry name" value="C-terminal effector domain of the bipartite response regulators"/>
    <property type="match status" value="1"/>
</dbReference>
<dbReference type="InterPro" id="IPR049945">
    <property type="entry name" value="AAA_22"/>
</dbReference>
<dbReference type="PANTHER" id="PTHR47691:SF3">
    <property type="entry name" value="HTH-TYPE TRANSCRIPTIONAL REGULATOR RV0890C-RELATED"/>
    <property type="match status" value="1"/>
</dbReference>
<dbReference type="Pfam" id="PF00196">
    <property type="entry name" value="GerE"/>
    <property type="match status" value="1"/>
</dbReference>
<dbReference type="GO" id="GO:0003677">
    <property type="term" value="F:DNA binding"/>
    <property type="evidence" value="ECO:0007669"/>
    <property type="project" value="InterPro"/>
</dbReference>
<dbReference type="InterPro" id="IPR036388">
    <property type="entry name" value="WH-like_DNA-bd_sf"/>
</dbReference>
<dbReference type="AlphaFoldDB" id="A0A8J3IIK1"/>
<name>A0A8J3IIK1_9CHLR</name>
<organism evidence="2 3">
    <name type="scientific">Reticulibacter mediterranei</name>
    <dbReference type="NCBI Taxonomy" id="2778369"/>
    <lineage>
        <taxon>Bacteria</taxon>
        <taxon>Bacillati</taxon>
        <taxon>Chloroflexota</taxon>
        <taxon>Ktedonobacteria</taxon>
        <taxon>Ktedonobacterales</taxon>
        <taxon>Reticulibacteraceae</taxon>
        <taxon>Reticulibacter</taxon>
    </lineage>
</organism>
<dbReference type="PRINTS" id="PR00038">
    <property type="entry name" value="HTHLUXR"/>
</dbReference>
<dbReference type="Gene3D" id="1.10.10.10">
    <property type="entry name" value="Winged helix-like DNA-binding domain superfamily/Winged helix DNA-binding domain"/>
    <property type="match status" value="1"/>
</dbReference>
<dbReference type="SUPFAM" id="SSF48452">
    <property type="entry name" value="TPR-like"/>
    <property type="match status" value="1"/>
</dbReference>